<evidence type="ECO:0000313" key="2">
    <source>
        <dbReference type="Proteomes" id="UP000821865"/>
    </source>
</evidence>
<gene>
    <name evidence="1" type="ORF">HPB49_009298</name>
</gene>
<proteinExistence type="predicted"/>
<protein>
    <submittedName>
        <fullName evidence="1">Uncharacterized protein</fullName>
    </submittedName>
</protein>
<keyword evidence="2" id="KW-1185">Reference proteome</keyword>
<evidence type="ECO:0000313" key="1">
    <source>
        <dbReference type="EMBL" id="KAH7959212.1"/>
    </source>
</evidence>
<name>A0ACB8D473_DERSI</name>
<dbReference type="EMBL" id="CM023472">
    <property type="protein sequence ID" value="KAH7959212.1"/>
    <property type="molecule type" value="Genomic_DNA"/>
</dbReference>
<comment type="caution">
    <text evidence="1">The sequence shown here is derived from an EMBL/GenBank/DDBJ whole genome shotgun (WGS) entry which is preliminary data.</text>
</comment>
<accession>A0ACB8D473</accession>
<organism evidence="1 2">
    <name type="scientific">Dermacentor silvarum</name>
    <name type="common">Tick</name>
    <dbReference type="NCBI Taxonomy" id="543639"/>
    <lineage>
        <taxon>Eukaryota</taxon>
        <taxon>Metazoa</taxon>
        <taxon>Ecdysozoa</taxon>
        <taxon>Arthropoda</taxon>
        <taxon>Chelicerata</taxon>
        <taxon>Arachnida</taxon>
        <taxon>Acari</taxon>
        <taxon>Parasitiformes</taxon>
        <taxon>Ixodida</taxon>
        <taxon>Ixodoidea</taxon>
        <taxon>Ixodidae</taxon>
        <taxon>Rhipicephalinae</taxon>
        <taxon>Dermacentor</taxon>
    </lineage>
</organism>
<dbReference type="Proteomes" id="UP000821865">
    <property type="component" value="Chromosome 3"/>
</dbReference>
<sequence length="597" mass="65600">MLPNKPVLGEPIAVSEENSYLAAQDEIDDDNIPFGEGAFQKRVLIISVFTGAINSAQNQLFRMSWLEMDHWCRRPNAFSNMSVSAWKELAIPRYLNGSYSRCTVRVPPEGGTWARVEPCVEWEFDLNQHGNTAVSEWSVVCQRRHLADAAQAAQLFATTIALLTLGPIADRIGRKMVGFLALTALLLTLAATSVATDLQTFIVVRTVAAAASAGLFVIWVLLYEITTTTRRLLYTTVGSALSFVISRVFLSLAHLWKVSWSASHMLLALFALVLLVAFSVLDESPSWLIAAHREDEARRVAVRVANRNEVPVSHCHEFFQRHMHRAQQLPHGTTATSQGSSLKRPQLRQTYVLTAFIWTVLGLTSFHYNTSRPTARSMYVRPLMDVGIAPLLVAVWPRLENGRRARNVTSYCALVFSSLSALLFSAYTNYDTALPTALLIVMRLAYILLVVLEFYLTFAVFPTESRCTGSGVGLASFLVGNVIGLVAFPGILNKHEDSGLVAETVLMAITAIATMYMLSEDAYPARSVHTLATTSLPSKPSPSSGGQPPCLTAVSVAAEVEPKASIADVRGASRKKARVNKMPEQFAVRPSKIRGNW</sequence>
<reference evidence="1" key="1">
    <citation type="submission" date="2020-05" db="EMBL/GenBank/DDBJ databases">
        <title>Large-scale comparative analyses of tick genomes elucidate their genetic diversity and vector capacities.</title>
        <authorList>
            <person name="Jia N."/>
            <person name="Wang J."/>
            <person name="Shi W."/>
            <person name="Du L."/>
            <person name="Sun Y."/>
            <person name="Zhan W."/>
            <person name="Jiang J."/>
            <person name="Wang Q."/>
            <person name="Zhang B."/>
            <person name="Ji P."/>
            <person name="Sakyi L.B."/>
            <person name="Cui X."/>
            <person name="Yuan T."/>
            <person name="Jiang B."/>
            <person name="Yang W."/>
            <person name="Lam T.T.-Y."/>
            <person name="Chang Q."/>
            <person name="Ding S."/>
            <person name="Wang X."/>
            <person name="Zhu J."/>
            <person name="Ruan X."/>
            <person name="Zhao L."/>
            <person name="Wei J."/>
            <person name="Que T."/>
            <person name="Du C."/>
            <person name="Cheng J."/>
            <person name="Dai P."/>
            <person name="Han X."/>
            <person name="Huang E."/>
            <person name="Gao Y."/>
            <person name="Liu J."/>
            <person name="Shao H."/>
            <person name="Ye R."/>
            <person name="Li L."/>
            <person name="Wei W."/>
            <person name="Wang X."/>
            <person name="Wang C."/>
            <person name="Yang T."/>
            <person name="Huo Q."/>
            <person name="Li W."/>
            <person name="Guo W."/>
            <person name="Chen H."/>
            <person name="Zhou L."/>
            <person name="Ni X."/>
            <person name="Tian J."/>
            <person name="Zhou Y."/>
            <person name="Sheng Y."/>
            <person name="Liu T."/>
            <person name="Pan Y."/>
            <person name="Xia L."/>
            <person name="Li J."/>
            <person name="Zhao F."/>
            <person name="Cao W."/>
        </authorList>
    </citation>
    <scope>NUCLEOTIDE SEQUENCE</scope>
    <source>
        <strain evidence="1">Dsil-2018</strain>
    </source>
</reference>